<evidence type="ECO:0000259" key="1">
    <source>
        <dbReference type="Pfam" id="PF22790"/>
    </source>
</evidence>
<dbReference type="OrthoDB" id="1951946at2"/>
<name>A0A494ZTW6_9BACI</name>
<gene>
    <name evidence="2" type="ORF">D8M06_17210</name>
</gene>
<reference evidence="2 3" key="1">
    <citation type="journal article" date="2016" name="Int. J. Syst. Evol. Microbiol.">
        <title>Oceanobacillus halophilus sp. nov., a novel moderately halophilic bacterium from a hypersaline lake.</title>
        <authorList>
            <person name="Amoozegar M.A."/>
            <person name="Bagheri M."/>
            <person name="Makhdoumi A."/>
            <person name="Nikou M.M."/>
            <person name="Fazeli S.A.S."/>
            <person name="Schumann P."/>
            <person name="Sproer C."/>
            <person name="Sanchez-Porro C."/>
            <person name="Ventosa A."/>
        </authorList>
    </citation>
    <scope>NUCLEOTIDE SEQUENCE [LARGE SCALE GENOMIC DNA]</scope>
    <source>
        <strain evidence="2 3">DSM 23996</strain>
    </source>
</reference>
<sequence length="185" mass="22255">MMSIKENFLHIWDLIDPVYYHFSRLEYIENKRGERTIMRVRLTKYKGRDLRLKDGTEIHKNDLLIKIHLHNVKLLKQIHAYDNELRRALVTYKSVQDSMPSIVNYIQLMGYTNKIKGLIGITTLHKGCQKLGFEVYPIRNKYYKWFKQIALLPIYFLSCKKFNKEVPVPMYLLMSKDTLYKNYNE</sequence>
<proteinExistence type="predicted"/>
<dbReference type="Pfam" id="PF22790">
    <property type="entry name" value="YkoP"/>
    <property type="match status" value="1"/>
</dbReference>
<accession>A0A494ZTW6</accession>
<organism evidence="2 3">
    <name type="scientific">Oceanobacillus halophilus</name>
    <dbReference type="NCBI Taxonomy" id="930130"/>
    <lineage>
        <taxon>Bacteria</taxon>
        <taxon>Bacillati</taxon>
        <taxon>Bacillota</taxon>
        <taxon>Bacilli</taxon>
        <taxon>Bacillales</taxon>
        <taxon>Bacillaceae</taxon>
        <taxon>Oceanobacillus</taxon>
    </lineage>
</organism>
<protein>
    <recommendedName>
        <fullName evidence="1">YkoP-like domain-containing protein</fullName>
    </recommendedName>
</protein>
<dbReference type="Proteomes" id="UP000269301">
    <property type="component" value="Unassembled WGS sequence"/>
</dbReference>
<dbReference type="AlphaFoldDB" id="A0A494ZTW6"/>
<dbReference type="InterPro" id="IPR054467">
    <property type="entry name" value="YkoP-like_dom"/>
</dbReference>
<comment type="caution">
    <text evidence="2">The sequence shown here is derived from an EMBL/GenBank/DDBJ whole genome shotgun (WGS) entry which is preliminary data.</text>
</comment>
<keyword evidence="3" id="KW-1185">Reference proteome</keyword>
<dbReference type="EMBL" id="RBZP01000022">
    <property type="protein sequence ID" value="RKQ29670.1"/>
    <property type="molecule type" value="Genomic_DNA"/>
</dbReference>
<evidence type="ECO:0000313" key="2">
    <source>
        <dbReference type="EMBL" id="RKQ29670.1"/>
    </source>
</evidence>
<feature type="domain" description="YkoP-like" evidence="1">
    <location>
        <begin position="6"/>
        <end position="183"/>
    </location>
</feature>
<evidence type="ECO:0000313" key="3">
    <source>
        <dbReference type="Proteomes" id="UP000269301"/>
    </source>
</evidence>